<dbReference type="AlphaFoldDB" id="A0A6J4SCK6"/>
<organism evidence="2">
    <name type="scientific">uncultured Solirubrobacteraceae bacterium</name>
    <dbReference type="NCBI Taxonomy" id="1162706"/>
    <lineage>
        <taxon>Bacteria</taxon>
        <taxon>Bacillati</taxon>
        <taxon>Actinomycetota</taxon>
        <taxon>Thermoleophilia</taxon>
        <taxon>Solirubrobacterales</taxon>
        <taxon>Solirubrobacteraceae</taxon>
        <taxon>environmental samples</taxon>
    </lineage>
</organism>
<sequence>ALEANREPGRHRHARRWTPPRGRLRRRGRLRARTHADAGRRPRPGRWRYRPGLRAPVPGRSAAGWRRRGRRLFRLPGLRPAY</sequence>
<reference evidence="2" key="1">
    <citation type="submission" date="2020-02" db="EMBL/GenBank/DDBJ databases">
        <authorList>
            <person name="Meier V. D."/>
        </authorList>
    </citation>
    <scope>NUCLEOTIDE SEQUENCE</scope>
    <source>
        <strain evidence="2">AVDCRST_MAG65</strain>
    </source>
</reference>
<gene>
    <name evidence="2" type="ORF">AVDCRST_MAG65-2073</name>
</gene>
<evidence type="ECO:0000313" key="2">
    <source>
        <dbReference type="EMBL" id="CAA9491987.1"/>
    </source>
</evidence>
<feature type="region of interest" description="Disordered" evidence="1">
    <location>
        <begin position="1"/>
        <end position="63"/>
    </location>
</feature>
<feature type="non-terminal residue" evidence="2">
    <location>
        <position position="1"/>
    </location>
</feature>
<accession>A0A6J4SCK6</accession>
<feature type="compositionally biased region" description="Basic residues" evidence="1">
    <location>
        <begin position="41"/>
        <end position="51"/>
    </location>
</feature>
<feature type="compositionally biased region" description="Low complexity" evidence="1">
    <location>
        <begin position="52"/>
        <end position="63"/>
    </location>
</feature>
<name>A0A6J4SCK6_9ACTN</name>
<proteinExistence type="predicted"/>
<protein>
    <submittedName>
        <fullName evidence="2">Uncharacterized protein</fullName>
    </submittedName>
</protein>
<evidence type="ECO:0000256" key="1">
    <source>
        <dbReference type="SAM" id="MobiDB-lite"/>
    </source>
</evidence>
<feature type="non-terminal residue" evidence="2">
    <location>
        <position position="82"/>
    </location>
</feature>
<feature type="compositionally biased region" description="Basic residues" evidence="1">
    <location>
        <begin position="9"/>
        <end position="33"/>
    </location>
</feature>
<dbReference type="EMBL" id="CADCVL010000363">
    <property type="protein sequence ID" value="CAA9491987.1"/>
    <property type="molecule type" value="Genomic_DNA"/>
</dbReference>